<evidence type="ECO:0000313" key="2">
    <source>
        <dbReference type="Proteomes" id="UP000789366"/>
    </source>
</evidence>
<protein>
    <submittedName>
        <fullName evidence="1">10811_t:CDS:1</fullName>
    </submittedName>
</protein>
<evidence type="ECO:0000313" key="1">
    <source>
        <dbReference type="EMBL" id="CAG8623750.1"/>
    </source>
</evidence>
<organism evidence="1 2">
    <name type="scientific">Cetraspora pellucida</name>
    <dbReference type="NCBI Taxonomy" id="1433469"/>
    <lineage>
        <taxon>Eukaryota</taxon>
        <taxon>Fungi</taxon>
        <taxon>Fungi incertae sedis</taxon>
        <taxon>Mucoromycota</taxon>
        <taxon>Glomeromycotina</taxon>
        <taxon>Glomeromycetes</taxon>
        <taxon>Diversisporales</taxon>
        <taxon>Gigasporaceae</taxon>
        <taxon>Cetraspora</taxon>
    </lineage>
</organism>
<dbReference type="EMBL" id="CAJVPW010011263">
    <property type="protein sequence ID" value="CAG8623750.1"/>
    <property type="molecule type" value="Genomic_DNA"/>
</dbReference>
<reference evidence="1" key="1">
    <citation type="submission" date="2021-06" db="EMBL/GenBank/DDBJ databases">
        <authorList>
            <person name="Kallberg Y."/>
            <person name="Tangrot J."/>
            <person name="Rosling A."/>
        </authorList>
    </citation>
    <scope>NUCLEOTIDE SEQUENCE</scope>
    <source>
        <strain evidence="1">28 12/20/2015</strain>
    </source>
</reference>
<keyword evidence="2" id="KW-1185">Reference proteome</keyword>
<accession>A0ACA9MZ68</accession>
<name>A0ACA9MZ68_9GLOM</name>
<proteinExistence type="predicted"/>
<sequence>MSSKANNKCYRDECLFRNRSICNLISEFFRNSDDNPPTKSTKNNCTRCDRKKIYGGFGEVFSAIWSDGPRTKWNAEKNYWERYSNVNVALKSLKNIKEEDITIDLFKELKSHLKSNDQILGRFNVLRTYGITFDPESKAYMMVMTLADYGDLSTYLQEHFSTLNYIKQFELLYDIATGS</sequence>
<comment type="caution">
    <text evidence="1">The sequence shown here is derived from an EMBL/GenBank/DDBJ whole genome shotgun (WGS) entry which is preliminary data.</text>
</comment>
<dbReference type="Proteomes" id="UP000789366">
    <property type="component" value="Unassembled WGS sequence"/>
</dbReference>
<gene>
    <name evidence="1" type="ORF">SPELUC_LOCUS7964</name>
</gene>